<dbReference type="GO" id="GO:0046872">
    <property type="term" value="F:metal ion binding"/>
    <property type="evidence" value="ECO:0007669"/>
    <property type="project" value="UniProtKB-KW"/>
</dbReference>
<keyword evidence="2" id="KW-0479">Metal-binding</keyword>
<proteinExistence type="predicted"/>
<evidence type="ECO:0000313" key="8">
    <source>
        <dbReference type="Proteomes" id="UP000298774"/>
    </source>
</evidence>
<dbReference type="Gene3D" id="3.40.140.10">
    <property type="entry name" value="Cytidine Deaminase, domain 2"/>
    <property type="match status" value="1"/>
</dbReference>
<name>A0A4D8QLQ1_AZOBR</name>
<reference evidence="7 8" key="1">
    <citation type="submission" date="2018-09" db="EMBL/GenBank/DDBJ databases">
        <title>Whole genome based analysis of evolution and adaptive divergence in Indian and Brazilian strains of Azospirillum brasilense.</title>
        <authorList>
            <person name="Singh C."/>
            <person name="Tripathi A.K."/>
        </authorList>
    </citation>
    <scope>NUCLEOTIDE SEQUENCE [LARGE SCALE GENOMIC DNA]</scope>
    <source>
        <strain evidence="7 8">MTCC4038</strain>
    </source>
</reference>
<evidence type="ECO:0000259" key="6">
    <source>
        <dbReference type="Pfam" id="PF14464"/>
    </source>
</evidence>
<feature type="domain" description="JAB" evidence="6">
    <location>
        <begin position="30"/>
        <end position="135"/>
    </location>
</feature>
<accession>A0A4D8QLQ1</accession>
<protein>
    <recommendedName>
        <fullName evidence="6">JAB domain-containing protein</fullName>
    </recommendedName>
</protein>
<keyword evidence="1" id="KW-0645">Protease</keyword>
<keyword evidence="3" id="KW-0378">Hydrolase</keyword>
<gene>
    <name evidence="7" type="ORF">D3868_10915</name>
</gene>
<sequence>MQQSVIFEHKVLGSLVLIRDDVTSAMAVYSLPSESGREAGGILLGSYRGPHVDVVACTGPIALDRRGVFFFDRQDPGHQEIAMRYWQCSGGRVTCVGEWHTHPADEAIPSRVDRATWRDQVQTADAPRVYVIVGRKAIWCGVGLRFHAVSEAQRISDPET</sequence>
<dbReference type="EMBL" id="CP032339">
    <property type="protein sequence ID" value="QCO09503.1"/>
    <property type="molecule type" value="Genomic_DNA"/>
</dbReference>
<dbReference type="Pfam" id="PF14464">
    <property type="entry name" value="Prok-JAB"/>
    <property type="match status" value="1"/>
</dbReference>
<evidence type="ECO:0000256" key="2">
    <source>
        <dbReference type="ARBA" id="ARBA00022723"/>
    </source>
</evidence>
<dbReference type="AlphaFoldDB" id="A0A4D8QLQ1"/>
<keyword evidence="5" id="KW-0482">Metalloprotease</keyword>
<evidence type="ECO:0000256" key="5">
    <source>
        <dbReference type="ARBA" id="ARBA00023049"/>
    </source>
</evidence>
<dbReference type="GO" id="GO:0008237">
    <property type="term" value="F:metallopeptidase activity"/>
    <property type="evidence" value="ECO:0007669"/>
    <property type="project" value="UniProtKB-KW"/>
</dbReference>
<dbReference type="Proteomes" id="UP000298774">
    <property type="component" value="Chromosome"/>
</dbReference>
<dbReference type="GO" id="GO:0006508">
    <property type="term" value="P:proteolysis"/>
    <property type="evidence" value="ECO:0007669"/>
    <property type="project" value="UniProtKB-KW"/>
</dbReference>
<evidence type="ECO:0000256" key="4">
    <source>
        <dbReference type="ARBA" id="ARBA00022833"/>
    </source>
</evidence>
<dbReference type="InterPro" id="IPR028090">
    <property type="entry name" value="JAB_dom_prok"/>
</dbReference>
<evidence type="ECO:0000256" key="3">
    <source>
        <dbReference type="ARBA" id="ARBA00022801"/>
    </source>
</evidence>
<organism evidence="7 8">
    <name type="scientific">Azospirillum brasilense</name>
    <dbReference type="NCBI Taxonomy" id="192"/>
    <lineage>
        <taxon>Bacteria</taxon>
        <taxon>Pseudomonadati</taxon>
        <taxon>Pseudomonadota</taxon>
        <taxon>Alphaproteobacteria</taxon>
        <taxon>Rhodospirillales</taxon>
        <taxon>Azospirillaceae</taxon>
        <taxon>Azospirillum</taxon>
    </lineage>
</organism>
<evidence type="ECO:0000256" key="1">
    <source>
        <dbReference type="ARBA" id="ARBA00022670"/>
    </source>
</evidence>
<evidence type="ECO:0000313" key="7">
    <source>
        <dbReference type="EMBL" id="QCO09503.1"/>
    </source>
</evidence>
<keyword evidence="4" id="KW-0862">Zinc</keyword>
<dbReference type="SUPFAM" id="SSF102712">
    <property type="entry name" value="JAB1/MPN domain"/>
    <property type="match status" value="1"/>
</dbReference>